<dbReference type="AlphaFoldDB" id="X5M9S1"/>
<sequence>MNRFDSQMGGEARLRYLDADYDVLAPGSFVTCAVTGERISLDELRYWSVDRQEPYATAEAVVKRDLGLA</sequence>
<gene>
    <name evidence="1" type="ORF">BN1012_Phect2185</name>
</gene>
<keyword evidence="2" id="KW-1185">Reference proteome</keyword>
<dbReference type="PATRIC" id="fig|1458461.3.peg.2190"/>
<dbReference type="HOGENOM" id="CLU_176817_0_0_5"/>
<evidence type="ECO:0000313" key="2">
    <source>
        <dbReference type="Proteomes" id="UP000032160"/>
    </source>
</evidence>
<protein>
    <submittedName>
        <fullName evidence="1">Exodeoxyribonuclease VII small subunit</fullName>
        <ecNumber evidence="1">3.1.11.6</ecNumber>
    </submittedName>
</protein>
<dbReference type="EMBL" id="HG966617">
    <property type="protein sequence ID" value="CDO60398.1"/>
    <property type="molecule type" value="Genomic_DNA"/>
</dbReference>
<dbReference type="InterPro" id="IPR018661">
    <property type="entry name" value="DUF2093"/>
</dbReference>
<dbReference type="Pfam" id="PF09866">
    <property type="entry name" value="DUF2093"/>
    <property type="match status" value="1"/>
</dbReference>
<reference evidence="1 2" key="1">
    <citation type="journal article" date="2014" name="Front. Genet.">
        <title>Genome and metabolic network of "Candidatus Phaeomarinobacter ectocarpi" Ec32, a new candidate genus of Alphaproteobacteria frequently associated with brown algae.</title>
        <authorList>
            <person name="Dittami S.M."/>
            <person name="Barbeyron T."/>
            <person name="Boyen C."/>
            <person name="Cambefort J."/>
            <person name="Collet G."/>
            <person name="Delage L."/>
            <person name="Gobet A."/>
            <person name="Groisillier A."/>
            <person name="Leblanc C."/>
            <person name="Michel G."/>
            <person name="Scornet D."/>
            <person name="Siegel A."/>
            <person name="Tapia J.E."/>
            <person name="Tonon T."/>
        </authorList>
    </citation>
    <scope>NUCLEOTIDE SEQUENCE [LARGE SCALE GENOMIC DNA]</scope>
    <source>
        <strain evidence="1 2">Ec32</strain>
    </source>
</reference>
<proteinExistence type="predicted"/>
<dbReference type="STRING" id="1458461.BN1012_Phect2185"/>
<dbReference type="GO" id="GO:0008855">
    <property type="term" value="F:exodeoxyribonuclease VII activity"/>
    <property type="evidence" value="ECO:0007669"/>
    <property type="project" value="UniProtKB-EC"/>
</dbReference>
<dbReference type="EC" id="3.1.11.6" evidence="1"/>
<dbReference type="KEGG" id="pect:BN1012_Phect2185"/>
<evidence type="ECO:0000313" key="1">
    <source>
        <dbReference type="EMBL" id="CDO60398.1"/>
    </source>
</evidence>
<name>X5M9S1_9HYPH</name>
<dbReference type="Proteomes" id="UP000032160">
    <property type="component" value="Chromosome I"/>
</dbReference>
<accession>X5M9S1</accession>
<organism evidence="1 2">
    <name type="scientific">Candidatus Phaeomarinibacter ectocarpi</name>
    <dbReference type="NCBI Taxonomy" id="1458461"/>
    <lineage>
        <taxon>Bacteria</taxon>
        <taxon>Pseudomonadati</taxon>
        <taxon>Pseudomonadota</taxon>
        <taxon>Alphaproteobacteria</taxon>
        <taxon>Hyphomicrobiales</taxon>
        <taxon>Parvibaculaceae</taxon>
        <taxon>Candidatus Phaeomarinibacter</taxon>
    </lineage>
</organism>
<keyword evidence="1" id="KW-0378">Hydrolase</keyword>